<comment type="caution">
    <text evidence="1">The sequence shown here is derived from an EMBL/GenBank/DDBJ whole genome shotgun (WGS) entry which is preliminary data.</text>
</comment>
<dbReference type="CDD" id="cd16377">
    <property type="entry name" value="23S_rRNA_IVP_like"/>
    <property type="match status" value="1"/>
</dbReference>
<evidence type="ECO:0000313" key="1">
    <source>
        <dbReference type="EMBL" id="TYP94651.1"/>
    </source>
</evidence>
<accession>A0A5S5DFD7</accession>
<gene>
    <name evidence="1" type="ORF">BC792_11159</name>
</gene>
<dbReference type="InterPro" id="IPR012657">
    <property type="entry name" value="23S_rRNA-intervening_sequence"/>
</dbReference>
<organism evidence="1 2">
    <name type="scientific">Sphingobacterium allocomposti</name>
    <dbReference type="NCBI Taxonomy" id="415956"/>
    <lineage>
        <taxon>Bacteria</taxon>
        <taxon>Pseudomonadati</taxon>
        <taxon>Bacteroidota</taxon>
        <taxon>Sphingobacteriia</taxon>
        <taxon>Sphingobacteriales</taxon>
        <taxon>Sphingobacteriaceae</taxon>
        <taxon>Sphingobacterium</taxon>
    </lineage>
</organism>
<dbReference type="PANTHER" id="PTHR38471">
    <property type="entry name" value="FOUR HELIX BUNDLE PROTEIN"/>
    <property type="match status" value="1"/>
</dbReference>
<keyword evidence="2" id="KW-1185">Reference proteome</keyword>
<protein>
    <submittedName>
        <fullName evidence="1">Four helix bundle protein</fullName>
    </submittedName>
</protein>
<dbReference type="NCBIfam" id="TIGR02436">
    <property type="entry name" value="four helix bundle protein"/>
    <property type="match status" value="1"/>
</dbReference>
<dbReference type="SUPFAM" id="SSF158446">
    <property type="entry name" value="IVS-encoded protein-like"/>
    <property type="match status" value="1"/>
</dbReference>
<proteinExistence type="predicted"/>
<dbReference type="Pfam" id="PF05635">
    <property type="entry name" value="23S_rRNA_IVP"/>
    <property type="match status" value="1"/>
</dbReference>
<dbReference type="EMBL" id="VNHX01000011">
    <property type="protein sequence ID" value="TYP94651.1"/>
    <property type="molecule type" value="Genomic_DNA"/>
</dbReference>
<sequence>MRDFKKYDIWTLSHALTLKIYEETSRLPSSEKYGLVSQMQRAAYSIPANIVEGCGRDSDKEFSRFLQMSLGSANELEYFLILCCDLGLMDKIVSQTLQGEIKVIKRQIISLSKRLKNE</sequence>
<dbReference type="PANTHER" id="PTHR38471:SF2">
    <property type="entry name" value="FOUR HELIX BUNDLE PROTEIN"/>
    <property type="match status" value="1"/>
</dbReference>
<reference evidence="1 2" key="1">
    <citation type="submission" date="2019-07" db="EMBL/GenBank/DDBJ databases">
        <title>Genomic Encyclopedia of Archaeal and Bacterial Type Strains, Phase II (KMG-II): from individual species to whole genera.</title>
        <authorList>
            <person name="Goeker M."/>
        </authorList>
    </citation>
    <scope>NUCLEOTIDE SEQUENCE [LARGE SCALE GENOMIC DNA]</scope>
    <source>
        <strain evidence="1 2">DSM 18850</strain>
    </source>
</reference>
<evidence type="ECO:0000313" key="2">
    <source>
        <dbReference type="Proteomes" id="UP000325105"/>
    </source>
</evidence>
<dbReference type="OrthoDB" id="9811959at2"/>
<dbReference type="Gene3D" id="1.20.1440.60">
    <property type="entry name" value="23S rRNA-intervening sequence"/>
    <property type="match status" value="1"/>
</dbReference>
<dbReference type="AlphaFoldDB" id="A0A5S5DFD7"/>
<dbReference type="InterPro" id="IPR036583">
    <property type="entry name" value="23S_rRNA_IVS_sf"/>
</dbReference>
<dbReference type="RefSeq" id="WP_148908774.1">
    <property type="nucleotide sequence ID" value="NZ_VNHX01000011.1"/>
</dbReference>
<dbReference type="Proteomes" id="UP000325105">
    <property type="component" value="Unassembled WGS sequence"/>
</dbReference>
<name>A0A5S5DFD7_9SPHI</name>